<name>A0A2G1VPF9_9FLAO</name>
<dbReference type="CDD" id="cd00761">
    <property type="entry name" value="Glyco_tranf_GTA_type"/>
    <property type="match status" value="1"/>
</dbReference>
<keyword evidence="3" id="KW-1185">Reference proteome</keyword>
<reference evidence="2 3" key="1">
    <citation type="submission" date="2017-08" db="EMBL/GenBank/DDBJ databases">
        <title>The whole genome shortgun sequences of strain Leeuwenhoekiella nanhaiensis G18 from the South China Sea.</title>
        <authorList>
            <person name="Liu Q."/>
        </authorList>
    </citation>
    <scope>NUCLEOTIDE SEQUENCE [LARGE SCALE GENOMIC DNA]</scope>
    <source>
        <strain evidence="2 3">G18</strain>
    </source>
</reference>
<proteinExistence type="predicted"/>
<dbReference type="EMBL" id="NQXA01000012">
    <property type="protein sequence ID" value="PHQ28655.1"/>
    <property type="molecule type" value="Genomic_DNA"/>
</dbReference>
<dbReference type="InterPro" id="IPR001173">
    <property type="entry name" value="Glyco_trans_2-like"/>
</dbReference>
<comment type="caution">
    <text evidence="2">The sequence shown here is derived from an EMBL/GenBank/DDBJ whole genome shotgun (WGS) entry which is preliminary data.</text>
</comment>
<evidence type="ECO:0000259" key="1">
    <source>
        <dbReference type="Pfam" id="PF00535"/>
    </source>
</evidence>
<dbReference type="SUPFAM" id="SSF53448">
    <property type="entry name" value="Nucleotide-diphospho-sugar transferases"/>
    <property type="match status" value="1"/>
</dbReference>
<feature type="domain" description="Glycosyltransferase 2-like" evidence="1">
    <location>
        <begin position="7"/>
        <end position="129"/>
    </location>
</feature>
<dbReference type="AlphaFoldDB" id="A0A2G1VPF9"/>
<dbReference type="InterPro" id="IPR029044">
    <property type="entry name" value="Nucleotide-diphossugar_trans"/>
</dbReference>
<sequence length="324" mass="37216">MLAPKISVLLPVYNAASFIGESIQSILDQTESDFELLIIDDCSTDNSFQIIESFQDPRIILHKKKLNSGYTESLNWGIDQARGKYIARMDADDVSLPQRFEKQLLFLEKNQHIAMCGTDAIVKGSNLKFNYPCEPEAIQANLLLGSSLIHPSILGRAEIFKAHKYNIAKEPAEDYDLFTRLAASGIQLANLEEPLLIYRVHTNQISKVQNQKQIGSAQQSMLRMFKLFEYDRIQYSDETVLSYIWPTRSINRGQLKAGLVFFEQLKNSKHPFTKKEVLKVIRIKRYNLFKAYVKQMNFGTIKASFLALRLLGLSHWRQILKLSY</sequence>
<evidence type="ECO:0000313" key="2">
    <source>
        <dbReference type="EMBL" id="PHQ28655.1"/>
    </source>
</evidence>
<dbReference type="GO" id="GO:0016758">
    <property type="term" value="F:hexosyltransferase activity"/>
    <property type="evidence" value="ECO:0007669"/>
    <property type="project" value="UniProtKB-ARBA"/>
</dbReference>
<accession>A0A2G1VPF9</accession>
<protein>
    <recommendedName>
        <fullName evidence="1">Glycosyltransferase 2-like domain-containing protein</fullName>
    </recommendedName>
</protein>
<gene>
    <name evidence="2" type="ORF">CJ305_14195</name>
</gene>
<dbReference type="Gene3D" id="3.90.550.10">
    <property type="entry name" value="Spore Coat Polysaccharide Biosynthesis Protein SpsA, Chain A"/>
    <property type="match status" value="1"/>
</dbReference>
<dbReference type="PANTHER" id="PTHR22916:SF3">
    <property type="entry name" value="UDP-GLCNAC:BETAGAL BETA-1,3-N-ACETYLGLUCOSAMINYLTRANSFERASE-LIKE PROTEIN 1"/>
    <property type="match status" value="1"/>
</dbReference>
<dbReference type="Proteomes" id="UP000229433">
    <property type="component" value="Unassembled WGS sequence"/>
</dbReference>
<dbReference type="Pfam" id="PF00535">
    <property type="entry name" value="Glycos_transf_2"/>
    <property type="match status" value="1"/>
</dbReference>
<evidence type="ECO:0000313" key="3">
    <source>
        <dbReference type="Proteomes" id="UP000229433"/>
    </source>
</evidence>
<dbReference type="OrthoDB" id="9815829at2"/>
<organism evidence="2 3">
    <name type="scientific">Leeuwenhoekiella nanhaiensis</name>
    <dbReference type="NCBI Taxonomy" id="1655491"/>
    <lineage>
        <taxon>Bacteria</taxon>
        <taxon>Pseudomonadati</taxon>
        <taxon>Bacteroidota</taxon>
        <taxon>Flavobacteriia</taxon>
        <taxon>Flavobacteriales</taxon>
        <taxon>Flavobacteriaceae</taxon>
        <taxon>Leeuwenhoekiella</taxon>
    </lineage>
</organism>
<dbReference type="PANTHER" id="PTHR22916">
    <property type="entry name" value="GLYCOSYLTRANSFERASE"/>
    <property type="match status" value="1"/>
</dbReference>